<dbReference type="AlphaFoldDB" id="A0AAE4AVR9"/>
<gene>
    <name evidence="1" type="ORF">J2S42_001859</name>
</gene>
<keyword evidence="2" id="KW-1185">Reference proteome</keyword>
<dbReference type="EMBL" id="JAUSUZ010000001">
    <property type="protein sequence ID" value="MDQ0365190.1"/>
    <property type="molecule type" value="Genomic_DNA"/>
</dbReference>
<evidence type="ECO:0000313" key="2">
    <source>
        <dbReference type="Proteomes" id="UP001240236"/>
    </source>
</evidence>
<protein>
    <submittedName>
        <fullName evidence="1">Uncharacterized protein</fullName>
    </submittedName>
</protein>
<reference evidence="1 2" key="1">
    <citation type="submission" date="2023-07" db="EMBL/GenBank/DDBJ databases">
        <title>Sequencing the genomes of 1000 actinobacteria strains.</title>
        <authorList>
            <person name="Klenk H.-P."/>
        </authorList>
    </citation>
    <scope>NUCLEOTIDE SEQUENCE [LARGE SCALE GENOMIC DNA]</scope>
    <source>
        <strain evidence="1 2">DSM 44709</strain>
    </source>
</reference>
<sequence length="74" mass="7950">MAAHEKVILQGDSGTGFAAAKIEVVAIATAWQGRSFTTGERASDVLMSAVLTDVARRVPPRDARVFAIVHEENR</sequence>
<organism evidence="1 2">
    <name type="scientific">Catenuloplanes indicus</name>
    <dbReference type="NCBI Taxonomy" id="137267"/>
    <lineage>
        <taxon>Bacteria</taxon>
        <taxon>Bacillati</taxon>
        <taxon>Actinomycetota</taxon>
        <taxon>Actinomycetes</taxon>
        <taxon>Micromonosporales</taxon>
        <taxon>Micromonosporaceae</taxon>
        <taxon>Catenuloplanes</taxon>
    </lineage>
</organism>
<proteinExistence type="predicted"/>
<dbReference type="Proteomes" id="UP001240236">
    <property type="component" value="Unassembled WGS sequence"/>
</dbReference>
<evidence type="ECO:0000313" key="1">
    <source>
        <dbReference type="EMBL" id="MDQ0365190.1"/>
    </source>
</evidence>
<comment type="caution">
    <text evidence="1">The sequence shown here is derived from an EMBL/GenBank/DDBJ whole genome shotgun (WGS) entry which is preliminary data.</text>
</comment>
<dbReference type="RefSeq" id="WP_307237519.1">
    <property type="nucleotide sequence ID" value="NZ_JAUSUZ010000001.1"/>
</dbReference>
<name>A0AAE4AVR9_9ACTN</name>
<accession>A0AAE4AVR9</accession>